<dbReference type="EMBL" id="CP006850">
    <property type="protein sequence ID" value="AHH19795.1"/>
    <property type="molecule type" value="Genomic_DNA"/>
</dbReference>
<protein>
    <submittedName>
        <fullName evidence="6">Putative ring-hydroxylating dioxygenase</fullName>
    </submittedName>
</protein>
<evidence type="ECO:0000256" key="3">
    <source>
        <dbReference type="ARBA" id="ARBA00022827"/>
    </source>
</evidence>
<dbReference type="PANTHER" id="PTHR43557:SF2">
    <property type="entry name" value="RIESKE DOMAIN-CONTAINING PROTEIN-RELATED"/>
    <property type="match status" value="1"/>
</dbReference>
<dbReference type="Proteomes" id="UP000019150">
    <property type="component" value="Chromosome"/>
</dbReference>
<dbReference type="Gene3D" id="3.30.390.30">
    <property type="match status" value="1"/>
</dbReference>
<sequence length="379" mass="39577">MTLDRIVVVGASIAGVTAAASLRTAGWTGTLTLIGEESADPYSRVPLSKGVLAGTQTPESAILPSLPGDVDVRLGSRAVGLHTETREVLLADGATIRYDGLVVATGARARRLARPGQQGELVVRTLRDAAAIAERLPRAATAIVVGGSFLGMEVASTLIRHGLDVTVVDMAEPLRQVLGPWLAAHIGRVAEEAGIRVVVSEGGVALEGEPVSRVRLSDGRSLSADLVVSAVGDLPNTEWLHGSGVTVANGVVVDGRCRVAPGIVAAGDVVARQAAPGVFRRTPHWTNAVVQGRAAATTLLNPAAPAYVPDHYFWTEQFGLDIKIAGQPPLIGVPEIIDGDIDSGKVLLRWTENETTTAVVAINYRVPAARLKAMARTDR</sequence>
<keyword evidence="2" id="KW-0285">Flavoprotein</keyword>
<dbReference type="HOGENOM" id="CLU_003291_4_0_11"/>
<dbReference type="eggNOG" id="COG1251">
    <property type="taxonomic scope" value="Bacteria"/>
</dbReference>
<dbReference type="GO" id="GO:0005737">
    <property type="term" value="C:cytoplasm"/>
    <property type="evidence" value="ECO:0007669"/>
    <property type="project" value="TreeGrafter"/>
</dbReference>
<dbReference type="SUPFAM" id="SSF51905">
    <property type="entry name" value="FAD/NAD(P)-binding domain"/>
    <property type="match status" value="2"/>
</dbReference>
<keyword evidence="6" id="KW-0223">Dioxygenase</keyword>
<feature type="domain" description="FAD/NAD(P)-binding" evidence="5">
    <location>
        <begin position="5"/>
        <end position="292"/>
    </location>
</feature>
<evidence type="ECO:0000259" key="5">
    <source>
        <dbReference type="Pfam" id="PF07992"/>
    </source>
</evidence>
<dbReference type="PRINTS" id="PR00469">
    <property type="entry name" value="PNDRDTASEII"/>
</dbReference>
<dbReference type="InterPro" id="IPR016156">
    <property type="entry name" value="FAD/NAD-linked_Rdtase_dimer_sf"/>
</dbReference>
<keyword evidence="3" id="KW-0274">FAD</keyword>
<proteinExistence type="predicted"/>
<comment type="cofactor">
    <cofactor evidence="1">
        <name>FAD</name>
        <dbReference type="ChEBI" id="CHEBI:57692"/>
    </cofactor>
</comment>
<dbReference type="InterPro" id="IPR050446">
    <property type="entry name" value="FAD-oxidoreductase/Apoptosis"/>
</dbReference>
<dbReference type="GO" id="GO:0051213">
    <property type="term" value="F:dioxygenase activity"/>
    <property type="evidence" value="ECO:0007669"/>
    <property type="project" value="UniProtKB-KW"/>
</dbReference>
<evidence type="ECO:0000256" key="4">
    <source>
        <dbReference type="ARBA" id="ARBA00023002"/>
    </source>
</evidence>
<dbReference type="SUPFAM" id="SSF55424">
    <property type="entry name" value="FAD/NAD-linked reductases, dimerisation (C-terminal) domain"/>
    <property type="match status" value="1"/>
</dbReference>
<reference evidence="6 7" key="1">
    <citation type="journal article" date="2014" name="Appl. Environ. Microbiol.">
        <title>Insights into the Microbial Degradation of Rubber and Gutta-Percha by Analysis of the Complete Genome of Nocardia nova SH22a.</title>
        <authorList>
            <person name="Luo Q."/>
            <person name="Hiessl S."/>
            <person name="Poehlein A."/>
            <person name="Daniel R."/>
            <person name="Steinbuchel A."/>
        </authorList>
    </citation>
    <scope>NUCLEOTIDE SEQUENCE [LARGE SCALE GENOMIC DNA]</scope>
    <source>
        <strain evidence="6">SH22a</strain>
    </source>
</reference>
<keyword evidence="4" id="KW-0560">Oxidoreductase</keyword>
<dbReference type="PATRIC" id="fig|1415166.3.peg.5169"/>
<dbReference type="GO" id="GO:0016651">
    <property type="term" value="F:oxidoreductase activity, acting on NAD(P)H"/>
    <property type="evidence" value="ECO:0007669"/>
    <property type="project" value="TreeGrafter"/>
</dbReference>
<name>W5TK99_9NOCA</name>
<dbReference type="STRING" id="1415166.NONO_c50110"/>
<gene>
    <name evidence="6" type="ORF">NONO_c50110</name>
</gene>
<evidence type="ECO:0000313" key="6">
    <source>
        <dbReference type="EMBL" id="AHH19795.1"/>
    </source>
</evidence>
<dbReference type="PRINTS" id="PR00368">
    <property type="entry name" value="FADPNR"/>
</dbReference>
<organism evidence="6 7">
    <name type="scientific">Nocardia nova SH22a</name>
    <dbReference type="NCBI Taxonomy" id="1415166"/>
    <lineage>
        <taxon>Bacteria</taxon>
        <taxon>Bacillati</taxon>
        <taxon>Actinomycetota</taxon>
        <taxon>Actinomycetes</taxon>
        <taxon>Mycobacteriales</taxon>
        <taxon>Nocardiaceae</taxon>
        <taxon>Nocardia</taxon>
    </lineage>
</organism>
<dbReference type="PANTHER" id="PTHR43557">
    <property type="entry name" value="APOPTOSIS-INDUCING FACTOR 1"/>
    <property type="match status" value="1"/>
</dbReference>
<dbReference type="KEGG" id="nno:NONO_c50110"/>
<evidence type="ECO:0000313" key="7">
    <source>
        <dbReference type="Proteomes" id="UP000019150"/>
    </source>
</evidence>
<accession>W5TK99</accession>
<dbReference type="InterPro" id="IPR023753">
    <property type="entry name" value="FAD/NAD-binding_dom"/>
</dbReference>
<dbReference type="RefSeq" id="WP_025351184.1">
    <property type="nucleotide sequence ID" value="NZ_CP006850.1"/>
</dbReference>
<dbReference type="AlphaFoldDB" id="W5TK99"/>
<dbReference type="InterPro" id="IPR036188">
    <property type="entry name" value="FAD/NAD-bd_sf"/>
</dbReference>
<keyword evidence="7" id="KW-1185">Reference proteome</keyword>
<dbReference type="Pfam" id="PF07992">
    <property type="entry name" value="Pyr_redox_2"/>
    <property type="match status" value="1"/>
</dbReference>
<dbReference type="Gene3D" id="3.50.50.60">
    <property type="entry name" value="FAD/NAD(P)-binding domain"/>
    <property type="match status" value="2"/>
</dbReference>
<evidence type="ECO:0000256" key="2">
    <source>
        <dbReference type="ARBA" id="ARBA00022630"/>
    </source>
</evidence>
<evidence type="ECO:0000256" key="1">
    <source>
        <dbReference type="ARBA" id="ARBA00001974"/>
    </source>
</evidence>